<gene>
    <name evidence="6" type="primary">bepF_1</name>
    <name evidence="6" type="ORF">KSP9073_00112</name>
</gene>
<dbReference type="GO" id="GO:0015562">
    <property type="term" value="F:efflux transmembrane transporter activity"/>
    <property type="evidence" value="ECO:0007669"/>
    <property type="project" value="TreeGrafter"/>
</dbReference>
<dbReference type="Gene3D" id="2.40.30.170">
    <property type="match status" value="1"/>
</dbReference>
<dbReference type="NCBIfam" id="TIGR01730">
    <property type="entry name" value="RND_mfp"/>
    <property type="match status" value="1"/>
</dbReference>
<dbReference type="Pfam" id="PF25954">
    <property type="entry name" value="Beta-barrel_RND_2"/>
    <property type="match status" value="1"/>
</dbReference>
<keyword evidence="3" id="KW-0812">Transmembrane</keyword>
<protein>
    <submittedName>
        <fullName evidence="6">Efflux pump periplasmic linker BepF</fullName>
    </submittedName>
</protein>
<dbReference type="Gene3D" id="2.40.50.100">
    <property type="match status" value="1"/>
</dbReference>
<dbReference type="GO" id="GO:1990281">
    <property type="term" value="C:efflux pump complex"/>
    <property type="evidence" value="ECO:0007669"/>
    <property type="project" value="TreeGrafter"/>
</dbReference>
<dbReference type="PANTHER" id="PTHR30469">
    <property type="entry name" value="MULTIDRUG RESISTANCE PROTEIN MDTA"/>
    <property type="match status" value="1"/>
</dbReference>
<dbReference type="AlphaFoldDB" id="A0A2R8CH13"/>
<comment type="similarity">
    <text evidence="1">Belongs to the membrane fusion protein (MFP) (TC 8.A.1) family.</text>
</comment>
<accession>A0A2R8CH13</accession>
<dbReference type="SUPFAM" id="SSF111369">
    <property type="entry name" value="HlyD-like secretion proteins"/>
    <property type="match status" value="1"/>
</dbReference>
<evidence type="ECO:0000259" key="5">
    <source>
        <dbReference type="Pfam" id="PF25954"/>
    </source>
</evidence>
<dbReference type="Pfam" id="PF25917">
    <property type="entry name" value="BSH_RND"/>
    <property type="match status" value="1"/>
</dbReference>
<keyword evidence="3" id="KW-1133">Transmembrane helix</keyword>
<evidence type="ECO:0000256" key="2">
    <source>
        <dbReference type="SAM" id="MobiDB-lite"/>
    </source>
</evidence>
<feature type="transmembrane region" description="Helical" evidence="3">
    <location>
        <begin position="12"/>
        <end position="30"/>
    </location>
</feature>
<dbReference type="Gene3D" id="2.40.420.20">
    <property type="match status" value="1"/>
</dbReference>
<dbReference type="Gene3D" id="1.10.287.470">
    <property type="entry name" value="Helix hairpin bin"/>
    <property type="match status" value="1"/>
</dbReference>
<evidence type="ECO:0000259" key="4">
    <source>
        <dbReference type="Pfam" id="PF25917"/>
    </source>
</evidence>
<dbReference type="InterPro" id="IPR058792">
    <property type="entry name" value="Beta-barrel_RND_2"/>
</dbReference>
<keyword evidence="7" id="KW-1185">Reference proteome</keyword>
<dbReference type="EMBL" id="ONZI01000001">
    <property type="protein sequence ID" value="SPJ32112.1"/>
    <property type="molecule type" value="Genomic_DNA"/>
</dbReference>
<proteinExistence type="inferred from homology"/>
<dbReference type="FunFam" id="2.40.30.170:FF:000010">
    <property type="entry name" value="Efflux RND transporter periplasmic adaptor subunit"/>
    <property type="match status" value="1"/>
</dbReference>
<feature type="domain" description="CusB-like beta-barrel" evidence="5">
    <location>
        <begin position="205"/>
        <end position="276"/>
    </location>
</feature>
<feature type="region of interest" description="Disordered" evidence="2">
    <location>
        <begin position="369"/>
        <end position="389"/>
    </location>
</feature>
<evidence type="ECO:0000313" key="7">
    <source>
        <dbReference type="Proteomes" id="UP000244934"/>
    </source>
</evidence>
<organism evidence="6 7">
    <name type="scientific">Kushneria phyllosphaerae</name>
    <dbReference type="NCBI Taxonomy" id="2100822"/>
    <lineage>
        <taxon>Bacteria</taxon>
        <taxon>Pseudomonadati</taxon>
        <taxon>Pseudomonadota</taxon>
        <taxon>Gammaproteobacteria</taxon>
        <taxon>Oceanospirillales</taxon>
        <taxon>Halomonadaceae</taxon>
        <taxon>Kushneria</taxon>
    </lineage>
</organism>
<evidence type="ECO:0000256" key="3">
    <source>
        <dbReference type="SAM" id="Phobius"/>
    </source>
</evidence>
<reference evidence="7" key="1">
    <citation type="submission" date="2018-03" db="EMBL/GenBank/DDBJ databases">
        <authorList>
            <person name="Navarro De La Torre S."/>
        </authorList>
    </citation>
    <scope>NUCLEOTIDE SEQUENCE [LARGE SCALE GENOMIC DNA]</scope>
    <source>
        <strain evidence="7">EAod3</strain>
    </source>
</reference>
<evidence type="ECO:0000313" key="6">
    <source>
        <dbReference type="EMBL" id="SPJ32112.1"/>
    </source>
</evidence>
<dbReference type="RefSeq" id="WP_165814113.1">
    <property type="nucleotide sequence ID" value="NZ_ONZI01000001.1"/>
</dbReference>
<sequence>MLESHDARRPLIWLAALIPVALALIFWWWLARERAPEDAGTPSPIAVGVAEVIERDLRATLNTVGDVEATDSIEIASLVTERITGLHFDSGERVNKGDLLIQLDDRAEQQGLRAARVIAEQEQRELDRLQPLVRQGSIATQQADAQRNRLESARIEAARLTAALEERTITAPVSGLMGLSHLSVGELISADTPLVTLDSIDRVQVDFSLPERELQRVTEGMRVMAHSVAWPGQTFPGEVTTIDPRLDRETRTLMIRARFDNPDLALRPGMLLDIALLLPARQRLVVPETAIMGERDRQWVYVVTQTAEGHRAHRVEINVVERAPGWAAIETTSEDNSLKPGASVAISGLRDIGEDRALVLDETAARDTHALLEARPANERTAPSETPAP</sequence>
<dbReference type="InterPro" id="IPR058625">
    <property type="entry name" value="MdtA-like_BSH"/>
</dbReference>
<evidence type="ECO:0000256" key="1">
    <source>
        <dbReference type="ARBA" id="ARBA00009477"/>
    </source>
</evidence>
<dbReference type="PANTHER" id="PTHR30469:SF11">
    <property type="entry name" value="BLL4320 PROTEIN"/>
    <property type="match status" value="1"/>
</dbReference>
<keyword evidence="3" id="KW-0472">Membrane</keyword>
<dbReference type="Proteomes" id="UP000244934">
    <property type="component" value="Unassembled WGS sequence"/>
</dbReference>
<feature type="compositionally biased region" description="Basic and acidic residues" evidence="2">
    <location>
        <begin position="369"/>
        <end position="378"/>
    </location>
</feature>
<feature type="domain" description="Multidrug resistance protein MdtA-like barrel-sandwich hybrid" evidence="4">
    <location>
        <begin position="73"/>
        <end position="192"/>
    </location>
</feature>
<name>A0A2R8CH13_9GAMM</name>
<dbReference type="InterPro" id="IPR006143">
    <property type="entry name" value="RND_pump_MFP"/>
</dbReference>